<feature type="compositionally biased region" description="Basic residues" evidence="1">
    <location>
        <begin position="37"/>
        <end position="51"/>
    </location>
</feature>
<sequence>MGKQLHDEFAVINAPHRGWRQCSYQRMKFTATATSTSRRHASSMLRRRRSPKGTIKYPNELQL</sequence>
<feature type="region of interest" description="Disordered" evidence="1">
    <location>
        <begin position="32"/>
        <end position="63"/>
    </location>
</feature>
<proteinExistence type="predicted"/>
<comment type="caution">
    <text evidence="2">The sequence shown here is derived from an EMBL/GenBank/DDBJ whole genome shotgun (WGS) entry which is preliminary data.</text>
</comment>
<evidence type="ECO:0000313" key="2">
    <source>
        <dbReference type="EMBL" id="TDG38338.1"/>
    </source>
</evidence>
<accession>A0A484AP65</accession>
<dbReference type="AlphaFoldDB" id="A0A484AP65"/>
<dbReference type="Proteomes" id="UP000295192">
    <property type="component" value="Unassembled WGS sequence"/>
</dbReference>
<reference evidence="2 3" key="1">
    <citation type="journal article" date="2019" name="J. Hered.">
        <title>An Improved Genome Assembly for Drosophila navojoa, the Basal Species in the mojavensis Cluster.</title>
        <authorList>
            <person name="Vanderlinde T."/>
            <person name="Dupim E.G."/>
            <person name="Nazario-Yepiz N.O."/>
            <person name="Carvalho A.B."/>
        </authorList>
    </citation>
    <scope>NUCLEOTIDE SEQUENCE [LARGE SCALE GENOMIC DNA]</scope>
    <source>
        <strain evidence="2">Navoj_Jal97</strain>
        <tissue evidence="2">Whole organism</tissue>
    </source>
</reference>
<protein>
    <submittedName>
        <fullName evidence="2">Uncharacterized protein</fullName>
    </submittedName>
</protein>
<gene>
    <name evidence="2" type="ORF">AWZ03_015240</name>
</gene>
<feature type="non-terminal residue" evidence="2">
    <location>
        <position position="63"/>
    </location>
</feature>
<evidence type="ECO:0000256" key="1">
    <source>
        <dbReference type="SAM" id="MobiDB-lite"/>
    </source>
</evidence>
<name>A0A484AP65_DRONA</name>
<evidence type="ECO:0000313" key="3">
    <source>
        <dbReference type="Proteomes" id="UP000295192"/>
    </source>
</evidence>
<keyword evidence="3" id="KW-1185">Reference proteome</keyword>
<organism evidence="2 3">
    <name type="scientific">Drosophila navojoa</name>
    <name type="common">Fruit fly</name>
    <dbReference type="NCBI Taxonomy" id="7232"/>
    <lineage>
        <taxon>Eukaryota</taxon>
        <taxon>Metazoa</taxon>
        <taxon>Ecdysozoa</taxon>
        <taxon>Arthropoda</taxon>
        <taxon>Hexapoda</taxon>
        <taxon>Insecta</taxon>
        <taxon>Pterygota</taxon>
        <taxon>Neoptera</taxon>
        <taxon>Endopterygota</taxon>
        <taxon>Diptera</taxon>
        <taxon>Brachycera</taxon>
        <taxon>Muscomorpha</taxon>
        <taxon>Ephydroidea</taxon>
        <taxon>Drosophilidae</taxon>
        <taxon>Drosophila</taxon>
    </lineage>
</organism>
<dbReference type="EMBL" id="LSRL02004848">
    <property type="protein sequence ID" value="TDG38338.1"/>
    <property type="molecule type" value="Genomic_DNA"/>
</dbReference>